<dbReference type="AlphaFoldDB" id="A0A0T6BAN5"/>
<name>A0A0T6BAN5_9SCAR</name>
<sequence>MSVDSSSTPSTPLTPDTPSILPPPEPFSIEKIKPRDTEKVLEFLRNFFFRDEPLNVNIKLLEGEQTCPDLEEFSLKAIKDNVSLMAITESGKIIGVSLNGIIERNITGDDLIVTDPKFSKILGLLTYVDKEADVFRRYPDVDKMILVEILSVDGSWRG</sequence>
<organism evidence="2 3">
    <name type="scientific">Oryctes borbonicus</name>
    <dbReference type="NCBI Taxonomy" id="1629725"/>
    <lineage>
        <taxon>Eukaryota</taxon>
        <taxon>Metazoa</taxon>
        <taxon>Ecdysozoa</taxon>
        <taxon>Arthropoda</taxon>
        <taxon>Hexapoda</taxon>
        <taxon>Insecta</taxon>
        <taxon>Pterygota</taxon>
        <taxon>Neoptera</taxon>
        <taxon>Endopterygota</taxon>
        <taxon>Coleoptera</taxon>
        <taxon>Polyphaga</taxon>
        <taxon>Scarabaeiformia</taxon>
        <taxon>Scarabaeidae</taxon>
        <taxon>Dynastinae</taxon>
        <taxon>Oryctes</taxon>
    </lineage>
</organism>
<feature type="compositionally biased region" description="Low complexity" evidence="1">
    <location>
        <begin position="1"/>
        <end position="19"/>
    </location>
</feature>
<dbReference type="OrthoDB" id="41532at2759"/>
<feature type="non-terminal residue" evidence="2">
    <location>
        <position position="158"/>
    </location>
</feature>
<keyword evidence="3" id="KW-1185">Reference proteome</keyword>
<gene>
    <name evidence="2" type="ORF">AMK59_2792</name>
</gene>
<evidence type="ECO:0000313" key="2">
    <source>
        <dbReference type="EMBL" id="KRT84410.1"/>
    </source>
</evidence>
<reference evidence="2 3" key="1">
    <citation type="submission" date="2015-09" db="EMBL/GenBank/DDBJ databases">
        <title>Draft genome of the scarab beetle Oryctes borbonicus.</title>
        <authorList>
            <person name="Meyer J.M."/>
            <person name="Markov G.V."/>
            <person name="Baskaran P."/>
            <person name="Herrmann M."/>
            <person name="Sommer R.J."/>
            <person name="Roedelsperger C."/>
        </authorList>
    </citation>
    <scope>NUCLEOTIDE SEQUENCE [LARGE SCALE GENOMIC DNA]</scope>
    <source>
        <strain evidence="2">OB123</strain>
        <tissue evidence="2">Whole animal</tissue>
    </source>
</reference>
<proteinExistence type="predicted"/>
<feature type="region of interest" description="Disordered" evidence="1">
    <location>
        <begin position="1"/>
        <end position="28"/>
    </location>
</feature>
<dbReference type="PANTHER" id="PTHR20905">
    <property type="entry name" value="N-ACETYLTRANSFERASE-RELATED"/>
    <property type="match status" value="1"/>
</dbReference>
<comment type="caution">
    <text evidence="2">The sequence shown here is derived from an EMBL/GenBank/DDBJ whole genome shotgun (WGS) entry which is preliminary data.</text>
</comment>
<dbReference type="Proteomes" id="UP000051574">
    <property type="component" value="Unassembled WGS sequence"/>
</dbReference>
<dbReference type="PANTHER" id="PTHR20905:SF1">
    <property type="entry name" value="AT07410P-RELATED"/>
    <property type="match status" value="1"/>
</dbReference>
<protein>
    <submittedName>
        <fullName evidence="2">Uncharacterized protein</fullName>
    </submittedName>
</protein>
<evidence type="ECO:0000256" key="1">
    <source>
        <dbReference type="SAM" id="MobiDB-lite"/>
    </source>
</evidence>
<dbReference type="EMBL" id="LJIG01002530">
    <property type="protein sequence ID" value="KRT84410.1"/>
    <property type="molecule type" value="Genomic_DNA"/>
</dbReference>
<dbReference type="GO" id="GO:0008080">
    <property type="term" value="F:N-acetyltransferase activity"/>
    <property type="evidence" value="ECO:0007669"/>
    <property type="project" value="TreeGrafter"/>
</dbReference>
<evidence type="ECO:0000313" key="3">
    <source>
        <dbReference type="Proteomes" id="UP000051574"/>
    </source>
</evidence>
<accession>A0A0T6BAN5</accession>
<dbReference type="Gene3D" id="3.40.630.30">
    <property type="match status" value="1"/>
</dbReference>